<dbReference type="InterPro" id="IPR036691">
    <property type="entry name" value="Endo/exonu/phosph_ase_sf"/>
</dbReference>
<evidence type="ECO:0000313" key="2">
    <source>
        <dbReference type="EMBL" id="PFX14361.1"/>
    </source>
</evidence>
<dbReference type="PANTHER" id="PTHR33776">
    <property type="entry name" value="ENDO/EXONUCLEASE/PHOSPHATASE DOMAIN-CONTAINING PROTEIN"/>
    <property type="match status" value="1"/>
</dbReference>
<name>A0A2B4R9Q1_STYPI</name>
<evidence type="ECO:0000259" key="1">
    <source>
        <dbReference type="Pfam" id="PF14529"/>
    </source>
</evidence>
<dbReference type="AlphaFoldDB" id="A0A2B4R9Q1"/>
<dbReference type="SUPFAM" id="SSF56219">
    <property type="entry name" value="DNase I-like"/>
    <property type="match status" value="2"/>
</dbReference>
<dbReference type="Gene3D" id="3.60.10.10">
    <property type="entry name" value="Endonuclease/exonuclease/phosphatase"/>
    <property type="match status" value="2"/>
</dbReference>
<proteinExistence type="predicted"/>
<dbReference type="InterPro" id="IPR005135">
    <property type="entry name" value="Endo/exonuclease/phosphatase"/>
</dbReference>
<dbReference type="GO" id="GO:0003824">
    <property type="term" value="F:catalytic activity"/>
    <property type="evidence" value="ECO:0007669"/>
    <property type="project" value="InterPro"/>
</dbReference>
<dbReference type="Proteomes" id="UP000225706">
    <property type="component" value="Unassembled WGS sequence"/>
</dbReference>
<comment type="caution">
    <text evidence="2">The sequence shown here is derived from an EMBL/GenBank/DDBJ whole genome shotgun (WGS) entry which is preliminary data.</text>
</comment>
<sequence length="725" mass="82477">MYRKDRVKGGGGLIVYFSSVIPSKKLTLPRAYKTLEAVAVESRIGRTDIALLAIYRPPRPSRKGRKMPSEDKYFQKVEEEINDICQWLCFRKQTIVIVGDLNMDRLRPDSAEGKILTDLQEINNLECLITKPTRISVHSQTLLDVLLTNTPELFVKSGTCDPGLSDHCMVYGEMKEKVHKHRTKVTTYRQTRNTDFQQLNHELLEAPWHVGEIFTDVDDKYEYWTALFECTLNAHAPIKRKRVLEKDVPYMTPAWKKAIRNKRKHAILFAKNRTPENMELKRKYRNIATRERRKAIMEYWFAKSEELKSKPREFYNAFRPFINSKTKESTLISLKTEEGIIVKDQCEVAEQLVNYFTTAAVSIMKKTGKIPLGELVGVVVTVVASSGGIRLPVIVYLLVSLIVCKLAECLLKRPRDERLSKLMVAKTANTVNIKAVKPLGDKQASKKARSQTTGSVKLINATKLLTMALAANLILLSNDVSLNPGPTQPSPSLMKGLRLLHLNICSLRNKMDELRLFCDEHKPHIVTINETWLDDSFTDAEIALPGYNVMRKDRDENGGGVVVCIVEQLNYSRLEESTIQTRNDKFESIWFEVCQPKTKKILCGAIYKTPDADPAAFTSWVEEILNNVMSNDSEIVLIGEFNLNYLNPTSASKHFQQATKSFHLKQIITKPTRITAETRTLIDLFLTSRPELYTCGVIPVGFSDHCAIIGVRKLHNIKRPPPKIN</sequence>
<dbReference type="PANTHER" id="PTHR33776:SF4">
    <property type="entry name" value="ENDONUCLEASE_EXONUCLEASE_PHOSPHATASE DOMAIN-CONTAINING PROTEIN"/>
    <property type="match status" value="1"/>
</dbReference>
<feature type="domain" description="Endonuclease/exonuclease/phosphatase" evidence="1">
    <location>
        <begin position="53"/>
        <end position="170"/>
    </location>
</feature>
<gene>
    <name evidence="2" type="ORF">AWC38_SpisGene21486</name>
</gene>
<organism evidence="2 3">
    <name type="scientific">Stylophora pistillata</name>
    <name type="common">Smooth cauliflower coral</name>
    <dbReference type="NCBI Taxonomy" id="50429"/>
    <lineage>
        <taxon>Eukaryota</taxon>
        <taxon>Metazoa</taxon>
        <taxon>Cnidaria</taxon>
        <taxon>Anthozoa</taxon>
        <taxon>Hexacorallia</taxon>
        <taxon>Scleractinia</taxon>
        <taxon>Astrocoeniina</taxon>
        <taxon>Pocilloporidae</taxon>
        <taxon>Stylophora</taxon>
    </lineage>
</organism>
<reference evidence="3" key="1">
    <citation type="journal article" date="2017" name="bioRxiv">
        <title>Comparative analysis of the genomes of Stylophora pistillata and Acropora digitifera provides evidence for extensive differences between species of corals.</title>
        <authorList>
            <person name="Voolstra C.R."/>
            <person name="Li Y."/>
            <person name="Liew Y.J."/>
            <person name="Baumgarten S."/>
            <person name="Zoccola D."/>
            <person name="Flot J.-F."/>
            <person name="Tambutte S."/>
            <person name="Allemand D."/>
            <person name="Aranda M."/>
        </authorList>
    </citation>
    <scope>NUCLEOTIDE SEQUENCE [LARGE SCALE GENOMIC DNA]</scope>
</reference>
<keyword evidence="3" id="KW-1185">Reference proteome</keyword>
<dbReference type="STRING" id="50429.A0A2B4R9Q1"/>
<dbReference type="EMBL" id="LSMT01000791">
    <property type="protein sequence ID" value="PFX14361.1"/>
    <property type="molecule type" value="Genomic_DNA"/>
</dbReference>
<dbReference type="Pfam" id="PF14529">
    <property type="entry name" value="Exo_endo_phos_2"/>
    <property type="match status" value="1"/>
</dbReference>
<accession>A0A2B4R9Q1</accession>
<dbReference type="OrthoDB" id="5989916at2759"/>
<protein>
    <recommendedName>
        <fullName evidence="1">Endonuclease/exonuclease/phosphatase domain-containing protein</fullName>
    </recommendedName>
</protein>
<evidence type="ECO:0000313" key="3">
    <source>
        <dbReference type="Proteomes" id="UP000225706"/>
    </source>
</evidence>